<accession>F2HHN4</accession>
<keyword evidence="1" id="KW-0542">Nucleomorph</keyword>
<protein>
    <submittedName>
        <fullName evidence="1">Uncharacterized protein</fullName>
    </submittedName>
</protein>
<gene>
    <name evidence="1" type="ORF">CPARA_1gp172</name>
</gene>
<evidence type="ECO:0000313" key="1">
    <source>
        <dbReference type="EMBL" id="AEA38830.1"/>
    </source>
</evidence>
<name>F2HHN4_9CRYP</name>
<dbReference type="EMBL" id="CP002172">
    <property type="protein sequence ID" value="AEA38830.1"/>
    <property type="molecule type" value="Genomic_DNA"/>
</dbReference>
<dbReference type="RefSeq" id="XP_003239728.1">
    <property type="nucleotide sequence ID" value="XM_003239680.1"/>
</dbReference>
<dbReference type="GeneID" id="10446931"/>
<dbReference type="Proteomes" id="UP000243423">
    <property type="component" value="Nucleomorph 1"/>
</dbReference>
<proteinExistence type="predicted"/>
<evidence type="ECO:0000313" key="2">
    <source>
        <dbReference type="Proteomes" id="UP000243423"/>
    </source>
</evidence>
<reference evidence="1 2" key="1">
    <citation type="journal article" date="2011" name="Genome Biol. Evol.">
        <title>Complete nucleomorph genome sequence of the nonphotosynthetic alga Cryptomonas paramecium reveals a core nucleomorph gene set.</title>
        <authorList>
            <person name="Tanifuji G."/>
            <person name="Onodera N.T."/>
            <person name="Wheeler T.J."/>
            <person name="Dlutek M."/>
            <person name="Donaher N."/>
            <person name="Archibald J.M."/>
        </authorList>
    </citation>
    <scope>NUCLEOTIDE SEQUENCE [LARGE SCALE GENOMIC DNA]</scope>
    <source>
        <strain evidence="1 2">CCAP977/2A</strain>
    </source>
</reference>
<dbReference type="AlphaFoldDB" id="F2HHN4"/>
<organism evidence="1 2">
    <name type="scientific">Cryptomonas paramaecium</name>
    <dbReference type="NCBI Taxonomy" id="2898"/>
    <lineage>
        <taxon>Eukaryota</taxon>
        <taxon>Cryptophyceae</taxon>
        <taxon>Cryptomonadales</taxon>
        <taxon>Cryptomonadaceae</taxon>
        <taxon>Cryptomonas</taxon>
    </lineage>
</organism>
<geneLocation type="nucleomorph" evidence="1"/>
<sequence length="127" mass="15191">MYIYKKTDQRKENGRKFSSISSSRLKSQEIAALFFSSKKKKKKKSYSTPYNTLSLIKPSRIQVIWLLLGSLQWKPCSFFFTVKREKEKNKKNLRLLFLINFVKRSHIRLFFSLVQKLKKKKNQYGSN</sequence>